<protein>
    <submittedName>
        <fullName evidence="2">HTH domain-containing protein</fullName>
    </submittedName>
</protein>
<proteinExistence type="predicted"/>
<sequence length="126" mass="14469">MKVKTVKVEIKSLEDTLAEARSVMEAVIKGKAVKPKGHAVVFPNWRTMRKVLSERRLELLKAVRKHRPASVYELARILNRNLRSVQQDVKVLSELGFLELEKNPQGKRDRLTPKVDYDKVVLEVAL</sequence>
<dbReference type="GO" id="GO:0003700">
    <property type="term" value="F:DNA-binding transcription factor activity"/>
    <property type="evidence" value="ECO:0007669"/>
    <property type="project" value="InterPro"/>
</dbReference>
<dbReference type="EMBL" id="DRMH01000059">
    <property type="protein sequence ID" value="HFC97731.1"/>
    <property type="molecule type" value="Genomic_DNA"/>
</dbReference>
<dbReference type="InterPro" id="IPR001845">
    <property type="entry name" value="HTH_ArsR_DNA-bd_dom"/>
</dbReference>
<dbReference type="InterPro" id="IPR036388">
    <property type="entry name" value="WH-like_DNA-bd_sf"/>
</dbReference>
<organism evidence="2">
    <name type="scientific">Thermosulfurimonas dismutans</name>
    <dbReference type="NCBI Taxonomy" id="999894"/>
    <lineage>
        <taxon>Bacteria</taxon>
        <taxon>Pseudomonadati</taxon>
        <taxon>Thermodesulfobacteriota</taxon>
        <taxon>Thermodesulfobacteria</taxon>
        <taxon>Thermodesulfobacteriales</taxon>
        <taxon>Thermodesulfobacteriaceae</taxon>
        <taxon>Thermosulfurimonas</taxon>
    </lineage>
</organism>
<dbReference type="Gene3D" id="1.10.10.10">
    <property type="entry name" value="Winged helix-like DNA-binding domain superfamily/Winged helix DNA-binding domain"/>
    <property type="match status" value="1"/>
</dbReference>
<dbReference type="AlphaFoldDB" id="A0A7C3CK50"/>
<name>A0A7C3CK50_9BACT</name>
<dbReference type="Pfam" id="PF25212">
    <property type="entry name" value="HVO_A0114"/>
    <property type="match status" value="1"/>
</dbReference>
<evidence type="ECO:0000259" key="1">
    <source>
        <dbReference type="SMART" id="SM00418"/>
    </source>
</evidence>
<dbReference type="SUPFAM" id="SSF46785">
    <property type="entry name" value="Winged helix' DNA-binding domain"/>
    <property type="match status" value="1"/>
</dbReference>
<comment type="caution">
    <text evidence="2">The sequence shown here is derived from an EMBL/GenBank/DDBJ whole genome shotgun (WGS) entry which is preliminary data.</text>
</comment>
<feature type="domain" description="HTH arsR-type" evidence="1">
    <location>
        <begin position="47"/>
        <end position="123"/>
    </location>
</feature>
<gene>
    <name evidence="2" type="ORF">ENJ40_04640</name>
</gene>
<reference evidence="2" key="1">
    <citation type="journal article" date="2020" name="mSystems">
        <title>Genome- and Community-Level Interaction Insights into Carbon Utilization and Element Cycling Functions of Hydrothermarchaeota in Hydrothermal Sediment.</title>
        <authorList>
            <person name="Zhou Z."/>
            <person name="Liu Y."/>
            <person name="Xu W."/>
            <person name="Pan J."/>
            <person name="Luo Z.H."/>
            <person name="Li M."/>
        </authorList>
    </citation>
    <scope>NUCLEOTIDE SEQUENCE [LARGE SCALE GENOMIC DNA]</scope>
    <source>
        <strain evidence="2">HyVt-483</strain>
    </source>
</reference>
<evidence type="ECO:0000313" key="2">
    <source>
        <dbReference type="EMBL" id="HFC97731.1"/>
    </source>
</evidence>
<accession>A0A7C3CK50</accession>
<dbReference type="SMART" id="SM00418">
    <property type="entry name" value="HTH_ARSR"/>
    <property type="match status" value="1"/>
</dbReference>
<dbReference type="InterPro" id="IPR036390">
    <property type="entry name" value="WH_DNA-bd_sf"/>
</dbReference>
<dbReference type="Proteomes" id="UP000886043">
    <property type="component" value="Unassembled WGS sequence"/>
</dbReference>